<proteinExistence type="predicted"/>
<protein>
    <submittedName>
        <fullName evidence="4">Putative MutT/NUDIX-family protein</fullName>
    </submittedName>
</protein>
<dbReference type="PANTHER" id="PTHR43046:SF16">
    <property type="entry name" value="ADP-RIBOSE PYROPHOSPHATASE YJHB-RELATED"/>
    <property type="match status" value="1"/>
</dbReference>
<evidence type="ECO:0000313" key="5">
    <source>
        <dbReference type="Proteomes" id="UP000467130"/>
    </source>
</evidence>
<dbReference type="PANTHER" id="PTHR43046">
    <property type="entry name" value="GDP-MANNOSE MANNOSYL HYDROLASE"/>
    <property type="match status" value="1"/>
</dbReference>
<evidence type="ECO:0000313" key="4">
    <source>
        <dbReference type="EMBL" id="BBY22949.1"/>
    </source>
</evidence>
<dbReference type="Gene3D" id="3.90.79.10">
    <property type="entry name" value="Nucleoside Triphosphate Pyrophosphohydrolase"/>
    <property type="match status" value="1"/>
</dbReference>
<dbReference type="InterPro" id="IPR020084">
    <property type="entry name" value="NUDIX_hydrolase_CS"/>
</dbReference>
<dbReference type="Pfam" id="PF00293">
    <property type="entry name" value="NUDIX"/>
    <property type="match status" value="1"/>
</dbReference>
<dbReference type="InterPro" id="IPR015797">
    <property type="entry name" value="NUDIX_hydrolase-like_dom_sf"/>
</dbReference>
<dbReference type="EMBL" id="AP022587">
    <property type="protein sequence ID" value="BBY22949.1"/>
    <property type="molecule type" value="Genomic_DNA"/>
</dbReference>
<dbReference type="CDD" id="cd18879">
    <property type="entry name" value="NUDIX_Hydrolase"/>
    <property type="match status" value="1"/>
</dbReference>
<dbReference type="GO" id="GO:0016787">
    <property type="term" value="F:hydrolase activity"/>
    <property type="evidence" value="ECO:0007669"/>
    <property type="project" value="UniProtKB-KW"/>
</dbReference>
<dbReference type="KEGG" id="msto:MSTO_31540"/>
<dbReference type="PROSITE" id="PS00893">
    <property type="entry name" value="NUDIX_BOX"/>
    <property type="match status" value="1"/>
</dbReference>
<keyword evidence="2" id="KW-0378">Hydrolase</keyword>
<dbReference type="AlphaFoldDB" id="A0A7I7Q9K1"/>
<reference evidence="4 5" key="1">
    <citation type="journal article" date="2019" name="Emerg. Microbes Infect.">
        <title>Comprehensive subspecies identification of 175 nontuberculous mycobacteria species based on 7547 genomic profiles.</title>
        <authorList>
            <person name="Matsumoto Y."/>
            <person name="Kinjo T."/>
            <person name="Motooka D."/>
            <person name="Nabeya D."/>
            <person name="Jung N."/>
            <person name="Uechi K."/>
            <person name="Horii T."/>
            <person name="Iida T."/>
            <person name="Fujita J."/>
            <person name="Nakamura S."/>
        </authorList>
    </citation>
    <scope>NUCLEOTIDE SEQUENCE [LARGE SCALE GENOMIC DNA]</scope>
    <source>
        <strain evidence="4 5">JCM 17783</strain>
    </source>
</reference>
<dbReference type="Proteomes" id="UP000467130">
    <property type="component" value="Chromosome"/>
</dbReference>
<sequence>MGALNTHTSPLDTLAVCYERYVPVPEFIVELRRAVGNAPLWLAGVTAVTIHDRKVLLVKRSDNGAWTAVTGIVEPGENPADCAAREVSEETGVSARATRLAWVHVTPPTVHANGDHAQYLDHVFRMQWLSGEPFAADDESTEARWFDLDELPPMTENMRRRIMLSARDNAATIFDTTDDAPADRL</sequence>
<gene>
    <name evidence="4" type="ORF">MSTO_31540</name>
</gene>
<organism evidence="4 5">
    <name type="scientific">Mycobacterium stomatepiae</name>
    <dbReference type="NCBI Taxonomy" id="470076"/>
    <lineage>
        <taxon>Bacteria</taxon>
        <taxon>Bacillati</taxon>
        <taxon>Actinomycetota</taxon>
        <taxon>Actinomycetes</taxon>
        <taxon>Mycobacteriales</taxon>
        <taxon>Mycobacteriaceae</taxon>
        <taxon>Mycobacterium</taxon>
        <taxon>Mycobacterium simiae complex</taxon>
    </lineage>
</organism>
<evidence type="ECO:0000256" key="2">
    <source>
        <dbReference type="ARBA" id="ARBA00022801"/>
    </source>
</evidence>
<dbReference type="SUPFAM" id="SSF55811">
    <property type="entry name" value="Nudix"/>
    <property type="match status" value="1"/>
</dbReference>
<accession>A0A7I7Q9K1</accession>
<feature type="domain" description="Nudix hydrolase" evidence="3">
    <location>
        <begin position="40"/>
        <end position="168"/>
    </location>
</feature>
<dbReference type="InterPro" id="IPR000086">
    <property type="entry name" value="NUDIX_hydrolase_dom"/>
</dbReference>
<comment type="cofactor">
    <cofactor evidence="1">
        <name>Mg(2+)</name>
        <dbReference type="ChEBI" id="CHEBI:18420"/>
    </cofactor>
</comment>
<dbReference type="PROSITE" id="PS51462">
    <property type="entry name" value="NUDIX"/>
    <property type="match status" value="1"/>
</dbReference>
<evidence type="ECO:0000256" key="1">
    <source>
        <dbReference type="ARBA" id="ARBA00001946"/>
    </source>
</evidence>
<evidence type="ECO:0000259" key="3">
    <source>
        <dbReference type="PROSITE" id="PS51462"/>
    </source>
</evidence>
<keyword evidence="5" id="KW-1185">Reference proteome</keyword>
<name>A0A7I7Q9K1_9MYCO</name>